<dbReference type="Proteomes" id="UP000663829">
    <property type="component" value="Unassembled WGS sequence"/>
</dbReference>
<evidence type="ECO:0000256" key="1">
    <source>
        <dbReference type="SAM" id="MobiDB-lite"/>
    </source>
</evidence>
<evidence type="ECO:0000256" key="2">
    <source>
        <dbReference type="SAM" id="Phobius"/>
    </source>
</evidence>
<evidence type="ECO:0000313" key="7">
    <source>
        <dbReference type="Proteomes" id="UP000663829"/>
    </source>
</evidence>
<evidence type="ECO:0000313" key="6">
    <source>
        <dbReference type="EMBL" id="CAF3996301.1"/>
    </source>
</evidence>
<dbReference type="EMBL" id="CAJNOK010007129">
    <property type="protein sequence ID" value="CAF1025304.1"/>
    <property type="molecule type" value="Genomic_DNA"/>
</dbReference>
<organism evidence="4 7">
    <name type="scientific">Didymodactylos carnosus</name>
    <dbReference type="NCBI Taxonomy" id="1234261"/>
    <lineage>
        <taxon>Eukaryota</taxon>
        <taxon>Metazoa</taxon>
        <taxon>Spiralia</taxon>
        <taxon>Gnathifera</taxon>
        <taxon>Rotifera</taxon>
        <taxon>Eurotatoria</taxon>
        <taxon>Bdelloidea</taxon>
        <taxon>Philodinida</taxon>
        <taxon>Philodinidae</taxon>
        <taxon>Didymodactylos</taxon>
    </lineage>
</organism>
<keyword evidence="2" id="KW-1133">Transmembrane helix</keyword>
<reference evidence="4" key="1">
    <citation type="submission" date="2021-02" db="EMBL/GenBank/DDBJ databases">
        <authorList>
            <person name="Nowell W R."/>
        </authorList>
    </citation>
    <scope>NUCLEOTIDE SEQUENCE</scope>
</reference>
<sequence length="292" mass="31509">MSLYCTRATYGYFIQKGTTGSGVLSSGQSTTSASGSSTAVSSSVIIGASVAGGIGLISSAIGVFYYLKFVRSSPLTNLVEKSVGIVKSRVETTDIEAMEGKADSQPTEIVNNNNTSTNNQPRHRTSIHTQASENNKSNIKAVRKPENVAKLSSRTFVKVTISELISLGSLNFTNCAGAARFGFRTDIFSWSLAILDSLIFVTLSSTDAHCQKKIYLFSPLVHMGKTLSSENRNVLIEIQYLKKEKEFRKKDTGGCAPQCGSSSGVNFKVPSFKEKKEISFSGEDPFFGGRLE</sequence>
<feature type="transmembrane region" description="Helical" evidence="2">
    <location>
        <begin position="44"/>
        <end position="67"/>
    </location>
</feature>
<keyword evidence="7" id="KW-1185">Reference proteome</keyword>
<comment type="caution">
    <text evidence="4">The sequence shown here is derived from an EMBL/GenBank/DDBJ whole genome shotgun (WGS) entry which is preliminary data.</text>
</comment>
<keyword evidence="2" id="KW-0472">Membrane</keyword>
<accession>A0A814YUI8</accession>
<dbReference type="Proteomes" id="UP000682733">
    <property type="component" value="Unassembled WGS sequence"/>
</dbReference>
<dbReference type="Proteomes" id="UP000677228">
    <property type="component" value="Unassembled WGS sequence"/>
</dbReference>
<dbReference type="EMBL" id="CAJNOQ010009775">
    <property type="protein sequence ID" value="CAF1233716.1"/>
    <property type="molecule type" value="Genomic_DNA"/>
</dbReference>
<keyword evidence="2" id="KW-0812">Transmembrane</keyword>
<protein>
    <submittedName>
        <fullName evidence="4">Uncharacterized protein</fullName>
    </submittedName>
</protein>
<evidence type="ECO:0000313" key="4">
    <source>
        <dbReference type="EMBL" id="CAF1233716.1"/>
    </source>
</evidence>
<dbReference type="Proteomes" id="UP000681722">
    <property type="component" value="Unassembled WGS sequence"/>
</dbReference>
<dbReference type="EMBL" id="CAJOBC010009781">
    <property type="protein sequence ID" value="CAF3996301.1"/>
    <property type="molecule type" value="Genomic_DNA"/>
</dbReference>
<dbReference type="EMBL" id="CAJOBA010007140">
    <property type="protein sequence ID" value="CAF3793774.1"/>
    <property type="molecule type" value="Genomic_DNA"/>
</dbReference>
<feature type="region of interest" description="Disordered" evidence="1">
    <location>
        <begin position="99"/>
        <end position="124"/>
    </location>
</feature>
<gene>
    <name evidence="4" type="ORF">GPM918_LOCUS25303</name>
    <name evidence="3" type="ORF">OVA965_LOCUS15713</name>
    <name evidence="6" type="ORF">SRO942_LOCUS25310</name>
    <name evidence="5" type="ORF">TMI583_LOCUS15722</name>
</gene>
<name>A0A814YUI8_9BILA</name>
<evidence type="ECO:0000313" key="5">
    <source>
        <dbReference type="EMBL" id="CAF3793774.1"/>
    </source>
</evidence>
<evidence type="ECO:0000313" key="3">
    <source>
        <dbReference type="EMBL" id="CAF1025304.1"/>
    </source>
</evidence>
<dbReference type="AlphaFoldDB" id="A0A814YUI8"/>
<proteinExistence type="predicted"/>